<dbReference type="Gene3D" id="3.40.50.720">
    <property type="entry name" value="NAD(P)-binding Rossmann-like Domain"/>
    <property type="match status" value="1"/>
</dbReference>
<name>S8DPK5_FOMSC</name>
<gene>
    <name evidence="2" type="ORF">FOMPIDRAFT_91165</name>
</gene>
<evidence type="ECO:0000313" key="3">
    <source>
        <dbReference type="Proteomes" id="UP000015241"/>
    </source>
</evidence>
<dbReference type="InterPro" id="IPR016040">
    <property type="entry name" value="NAD(P)-bd_dom"/>
</dbReference>
<keyword evidence="3" id="KW-1185">Reference proteome</keyword>
<evidence type="ECO:0000313" key="2">
    <source>
        <dbReference type="EMBL" id="EPS94587.1"/>
    </source>
</evidence>
<dbReference type="OrthoDB" id="10262413at2759"/>
<dbReference type="PANTHER" id="PTHR48079">
    <property type="entry name" value="PROTEIN YEEZ"/>
    <property type="match status" value="1"/>
</dbReference>
<dbReference type="AlphaFoldDB" id="S8DPK5"/>
<accession>S8DPK5</accession>
<dbReference type="STRING" id="743788.S8DPK5"/>
<evidence type="ECO:0000259" key="1">
    <source>
        <dbReference type="Pfam" id="PF13460"/>
    </source>
</evidence>
<dbReference type="eggNOG" id="KOG1502">
    <property type="taxonomic scope" value="Eukaryota"/>
</dbReference>
<dbReference type="InParanoid" id="S8DPK5"/>
<reference evidence="2 3" key="1">
    <citation type="journal article" date="2012" name="Science">
        <title>The Paleozoic origin of enzymatic lignin decomposition reconstructed from 31 fungal genomes.</title>
        <authorList>
            <person name="Floudas D."/>
            <person name="Binder M."/>
            <person name="Riley R."/>
            <person name="Barry K."/>
            <person name="Blanchette R.A."/>
            <person name="Henrissat B."/>
            <person name="Martinez A.T."/>
            <person name="Otillar R."/>
            <person name="Spatafora J.W."/>
            <person name="Yadav J.S."/>
            <person name="Aerts A."/>
            <person name="Benoit I."/>
            <person name="Boyd A."/>
            <person name="Carlson A."/>
            <person name="Copeland A."/>
            <person name="Coutinho P.M."/>
            <person name="de Vries R.P."/>
            <person name="Ferreira P."/>
            <person name="Findley K."/>
            <person name="Foster B."/>
            <person name="Gaskell J."/>
            <person name="Glotzer D."/>
            <person name="Gorecki P."/>
            <person name="Heitman J."/>
            <person name="Hesse C."/>
            <person name="Hori C."/>
            <person name="Igarashi K."/>
            <person name="Jurgens J.A."/>
            <person name="Kallen N."/>
            <person name="Kersten P."/>
            <person name="Kohler A."/>
            <person name="Kuees U."/>
            <person name="Kumar T.K.A."/>
            <person name="Kuo A."/>
            <person name="LaButti K."/>
            <person name="Larrondo L.F."/>
            <person name="Lindquist E."/>
            <person name="Ling A."/>
            <person name="Lombard V."/>
            <person name="Lucas S."/>
            <person name="Lundell T."/>
            <person name="Martin R."/>
            <person name="McLaughlin D.J."/>
            <person name="Morgenstern I."/>
            <person name="Morin E."/>
            <person name="Murat C."/>
            <person name="Nagy L.G."/>
            <person name="Nolan M."/>
            <person name="Ohm R.A."/>
            <person name="Patyshakuliyeva A."/>
            <person name="Rokas A."/>
            <person name="Ruiz-Duenas F.J."/>
            <person name="Sabat G."/>
            <person name="Salamov A."/>
            <person name="Samejima M."/>
            <person name="Schmutz J."/>
            <person name="Slot J.C."/>
            <person name="St John F."/>
            <person name="Stenlid J."/>
            <person name="Sun H."/>
            <person name="Sun S."/>
            <person name="Syed K."/>
            <person name="Tsang A."/>
            <person name="Wiebenga A."/>
            <person name="Young D."/>
            <person name="Pisabarro A."/>
            <person name="Eastwood D.C."/>
            <person name="Martin F."/>
            <person name="Cullen D."/>
            <person name="Grigoriev I.V."/>
            <person name="Hibbett D.S."/>
        </authorList>
    </citation>
    <scope>NUCLEOTIDE SEQUENCE</scope>
    <source>
        <strain evidence="3">FP-58527</strain>
    </source>
</reference>
<organism evidence="2 3">
    <name type="scientific">Fomitopsis schrenkii</name>
    <name type="common">Brown rot fungus</name>
    <dbReference type="NCBI Taxonomy" id="2126942"/>
    <lineage>
        <taxon>Eukaryota</taxon>
        <taxon>Fungi</taxon>
        <taxon>Dikarya</taxon>
        <taxon>Basidiomycota</taxon>
        <taxon>Agaricomycotina</taxon>
        <taxon>Agaricomycetes</taxon>
        <taxon>Polyporales</taxon>
        <taxon>Fomitopsis</taxon>
    </lineage>
</organism>
<dbReference type="InterPro" id="IPR051783">
    <property type="entry name" value="NAD(P)-dependent_oxidoreduct"/>
</dbReference>
<protein>
    <submittedName>
        <fullName evidence="2">NAD-binding protein</fullName>
    </submittedName>
</protein>
<proteinExistence type="predicted"/>
<dbReference type="GO" id="GO:0005737">
    <property type="term" value="C:cytoplasm"/>
    <property type="evidence" value="ECO:0007669"/>
    <property type="project" value="TreeGrafter"/>
</dbReference>
<dbReference type="EMBL" id="KE504228">
    <property type="protein sequence ID" value="EPS94587.1"/>
    <property type="molecule type" value="Genomic_DNA"/>
</dbReference>
<sequence>MSGQTKILLFGATGYIGGSVLNRLLQHPKANTFDITTPVRSPEKAKLLESKFKAKAEIASLSDYDKLESLASRADIVIHTVNSDNLPPMSAILNGLRKAHETTGKVPILIHTSGTGVILELAYGKYSVETVYSDMDVEQIKSIPSTAFHRNVDREVIRADEEGYARTHIITPSIVYGIATGPVFEAGISKSISMTIPSIIKASLDRKRAGVVGPGKSVGAYIQIDDVADMYITLFDALLENPDRVGHGWEGIYYGENGHIPWYDICKAVGQALVDLGVTDDPEPTPFTDEELIKYWGSITAGGYGGTTCRCRSDRARSLGWKPRYGNEGLLTSIKPEAELQWKLAQEKGGFDFSFEQGAAPLLDSVFGQRSS</sequence>
<dbReference type="FunCoup" id="S8DPK5">
    <property type="interactions" value="21"/>
</dbReference>
<dbReference type="HOGENOM" id="CLU_007383_12_1_1"/>
<dbReference type="SUPFAM" id="SSF51735">
    <property type="entry name" value="NAD(P)-binding Rossmann-fold domains"/>
    <property type="match status" value="1"/>
</dbReference>
<dbReference type="InterPro" id="IPR036291">
    <property type="entry name" value="NAD(P)-bd_dom_sf"/>
</dbReference>
<feature type="domain" description="NAD(P)-binding" evidence="1">
    <location>
        <begin position="11"/>
        <end position="86"/>
    </location>
</feature>
<dbReference type="Pfam" id="PF13460">
    <property type="entry name" value="NAD_binding_10"/>
    <property type="match status" value="1"/>
</dbReference>
<dbReference type="GO" id="GO:0004029">
    <property type="term" value="F:aldehyde dehydrogenase (NAD+) activity"/>
    <property type="evidence" value="ECO:0007669"/>
    <property type="project" value="TreeGrafter"/>
</dbReference>
<dbReference type="Proteomes" id="UP000015241">
    <property type="component" value="Unassembled WGS sequence"/>
</dbReference>
<dbReference type="PANTHER" id="PTHR48079:SF6">
    <property type="entry name" value="NAD(P)-BINDING DOMAIN-CONTAINING PROTEIN-RELATED"/>
    <property type="match status" value="1"/>
</dbReference>